<dbReference type="SMART" id="SM00278">
    <property type="entry name" value="HhH1"/>
    <property type="match status" value="3"/>
</dbReference>
<evidence type="ECO:0000256" key="8">
    <source>
        <dbReference type="ARBA" id="ARBA00022833"/>
    </source>
</evidence>
<feature type="active site" description="N6-AMP-lysine intermediate" evidence="14">
    <location>
        <position position="118"/>
    </location>
</feature>
<feature type="binding site" evidence="14">
    <location>
        <position position="116"/>
    </location>
    <ligand>
        <name>NAD(+)</name>
        <dbReference type="ChEBI" id="CHEBI:57540"/>
    </ligand>
</feature>
<dbReference type="GO" id="GO:0003677">
    <property type="term" value="F:DNA binding"/>
    <property type="evidence" value="ECO:0007669"/>
    <property type="project" value="InterPro"/>
</dbReference>
<keyword evidence="11 14" id="KW-0234">DNA repair</keyword>
<keyword evidence="4 14" id="KW-0436">Ligase</keyword>
<dbReference type="InParanoid" id="A0A146GC48"/>
<evidence type="ECO:0000256" key="5">
    <source>
        <dbReference type="ARBA" id="ARBA00022705"/>
    </source>
</evidence>
<evidence type="ECO:0000313" key="17">
    <source>
        <dbReference type="EMBL" id="GAT34773.1"/>
    </source>
</evidence>
<feature type="binding site" evidence="14">
    <location>
        <position position="139"/>
    </location>
    <ligand>
        <name>NAD(+)</name>
        <dbReference type="ChEBI" id="CHEBI:57540"/>
    </ligand>
</feature>
<dbReference type="PROSITE" id="PS50172">
    <property type="entry name" value="BRCT"/>
    <property type="match status" value="1"/>
</dbReference>
<dbReference type="Pfam" id="PF03120">
    <property type="entry name" value="OB_DNA_ligase"/>
    <property type="match status" value="1"/>
</dbReference>
<dbReference type="HAMAP" id="MF_01588">
    <property type="entry name" value="DNA_ligase_A"/>
    <property type="match status" value="1"/>
</dbReference>
<dbReference type="InterPro" id="IPR004150">
    <property type="entry name" value="NAD_DNA_ligase_OB"/>
</dbReference>
<dbReference type="STRING" id="690879.TSACC_23207"/>
<dbReference type="Gene3D" id="2.40.50.140">
    <property type="entry name" value="Nucleic acid-binding proteins"/>
    <property type="match status" value="1"/>
</dbReference>
<dbReference type="PANTHER" id="PTHR23389">
    <property type="entry name" value="CHROMOSOME TRANSMISSION FIDELITY FACTOR 18"/>
    <property type="match status" value="1"/>
</dbReference>
<organism evidence="17 18">
    <name type="scientific">Terrimicrobium sacchariphilum</name>
    <dbReference type="NCBI Taxonomy" id="690879"/>
    <lineage>
        <taxon>Bacteria</taxon>
        <taxon>Pseudomonadati</taxon>
        <taxon>Verrucomicrobiota</taxon>
        <taxon>Terrimicrobiia</taxon>
        <taxon>Terrimicrobiales</taxon>
        <taxon>Terrimicrobiaceae</taxon>
        <taxon>Terrimicrobium</taxon>
    </lineage>
</organism>
<dbReference type="Gene3D" id="6.20.10.30">
    <property type="match status" value="1"/>
</dbReference>
<dbReference type="InterPro" id="IPR018239">
    <property type="entry name" value="DNA_ligase_AS"/>
</dbReference>
<dbReference type="SUPFAM" id="SSF50249">
    <property type="entry name" value="Nucleic acid-binding proteins"/>
    <property type="match status" value="1"/>
</dbReference>
<feature type="binding site" evidence="14">
    <location>
        <position position="412"/>
    </location>
    <ligand>
        <name>Zn(2+)</name>
        <dbReference type="ChEBI" id="CHEBI:29105"/>
    </ligand>
</feature>
<dbReference type="Pfam" id="PF01653">
    <property type="entry name" value="DNA_ligase_aden"/>
    <property type="match status" value="1"/>
</dbReference>
<sequence length="672" mass="73960">MADAASNPHDRIRHLRAELARHNELYYAKAAPEISDQEFDRLLRELADLEEAHPELADPDSPTRRVGGGPLEAFTQVQHLVRMQSLDNTYDETEVAEFVARLNKLLPETEIPLTVEAKVDGVAISLLYENGRLARAATRGDGVAGDDVTENIRTIKSVPHVLRGSAPARIEIRGEVYLPKAQFARINEERDEQGLPAFANPRNAAAGSLKQLDSRIVAKRGLEAIFYGFGAYEGEMPSTQQDFFQQLGAWGVPASEWVRRTVTVEETLAAIRDLGTVRHDFTYETDGAVLKVDVLAQREQLGSTSKAPRWAIAYKYEPERARTRLHAITIQVGRTGVLTPVAELEPVFVSGSTVSRATLHNEEEVHRKDIRVGDWVLIEKAGEVIPAVVEVLKTERTGKEEPFQMPDHCPSCGGTVLREEGQVAVRCTNPSCDAQLRRRLEHYAHRGAMDIEGLGESMVDQLISSNLVSGITDIYSLTADQLLGLERMGEKSASNLLAGIDASRNRPLWRLLFGLGILHVGAAAARKLADRFRTMEALATATEEELKATEDVGEVMARSIHQWFRNPKVVELLESLKAAGLNYGERDEHGGSGDGKFKGTTWVITGTLSSPRDEIAEIIRQNGGTVSGSVSKKTTYLLAGEEAGSKLEKARKLGVKEVTEAEFRKLLEVSAE</sequence>
<dbReference type="GO" id="GO:0006260">
    <property type="term" value="P:DNA replication"/>
    <property type="evidence" value="ECO:0007669"/>
    <property type="project" value="UniProtKB-KW"/>
</dbReference>
<dbReference type="NCBIfam" id="NF005932">
    <property type="entry name" value="PRK07956.1"/>
    <property type="match status" value="1"/>
</dbReference>
<dbReference type="SMART" id="SM00532">
    <property type="entry name" value="LIGANc"/>
    <property type="match status" value="1"/>
</dbReference>
<feature type="binding site" evidence="14">
    <location>
        <begin position="36"/>
        <end position="40"/>
    </location>
    <ligand>
        <name>NAD(+)</name>
        <dbReference type="ChEBI" id="CHEBI:57540"/>
    </ligand>
</feature>
<dbReference type="FunFam" id="1.10.287.610:FF:000002">
    <property type="entry name" value="DNA ligase"/>
    <property type="match status" value="1"/>
</dbReference>
<dbReference type="Proteomes" id="UP000076023">
    <property type="component" value="Unassembled WGS sequence"/>
</dbReference>
<dbReference type="GO" id="GO:0006281">
    <property type="term" value="P:DNA repair"/>
    <property type="evidence" value="ECO:0007669"/>
    <property type="project" value="UniProtKB-KW"/>
</dbReference>
<keyword evidence="14" id="KW-0464">Manganese</keyword>
<comment type="caution">
    <text evidence="17">The sequence shown here is derived from an EMBL/GenBank/DDBJ whole genome shotgun (WGS) entry which is preliminary data.</text>
</comment>
<dbReference type="InterPro" id="IPR033136">
    <property type="entry name" value="DNA_ligase_CS"/>
</dbReference>
<evidence type="ECO:0000256" key="15">
    <source>
        <dbReference type="RuleBase" id="RU000618"/>
    </source>
</evidence>
<evidence type="ECO:0000256" key="14">
    <source>
        <dbReference type="HAMAP-Rule" id="MF_01588"/>
    </source>
</evidence>
<dbReference type="Gene3D" id="3.30.470.30">
    <property type="entry name" value="DNA ligase/mRNA capping enzyme"/>
    <property type="match status" value="1"/>
</dbReference>
<dbReference type="Gene3D" id="1.10.150.20">
    <property type="entry name" value="5' to 3' exonuclease, C-terminal subdomain"/>
    <property type="match status" value="2"/>
</dbReference>
<keyword evidence="5 14" id="KW-0235">DNA replication</keyword>
<evidence type="ECO:0000313" key="18">
    <source>
        <dbReference type="Proteomes" id="UP000076023"/>
    </source>
</evidence>
<reference evidence="18" key="1">
    <citation type="journal article" date="2017" name="Genome Announc.">
        <title>Draft Genome Sequence of Terrimicrobium sacchariphilum NM-5T, a Facultative Anaerobic Soil Bacterium of the Class Spartobacteria.</title>
        <authorList>
            <person name="Qiu Y.L."/>
            <person name="Tourlousse D.M."/>
            <person name="Matsuura N."/>
            <person name="Ohashi A."/>
            <person name="Sekiguchi Y."/>
        </authorList>
    </citation>
    <scope>NUCLEOTIDE SEQUENCE [LARGE SCALE GENOMIC DNA]</scope>
    <source>
        <strain evidence="18">NM-5</strain>
    </source>
</reference>
<dbReference type="InterPro" id="IPR010994">
    <property type="entry name" value="RuvA_2-like"/>
</dbReference>
<accession>A0A146GC48</accession>
<gene>
    <name evidence="14" type="primary">ligA</name>
    <name evidence="17" type="ORF">TSACC_23207</name>
</gene>
<evidence type="ECO:0000256" key="7">
    <source>
        <dbReference type="ARBA" id="ARBA00022763"/>
    </source>
</evidence>
<dbReference type="InterPro" id="IPR003583">
    <property type="entry name" value="Hlx-hairpin-Hlx_DNA-bd_motif"/>
</dbReference>
<keyword evidence="18" id="KW-1185">Reference proteome</keyword>
<feature type="binding site" evidence="14">
    <location>
        <position position="409"/>
    </location>
    <ligand>
        <name>Zn(2+)</name>
        <dbReference type="ChEBI" id="CHEBI:29105"/>
    </ligand>
</feature>
<dbReference type="EMBL" id="BDCO01000002">
    <property type="protein sequence ID" value="GAT34773.1"/>
    <property type="molecule type" value="Genomic_DNA"/>
</dbReference>
<dbReference type="InterPro" id="IPR001679">
    <property type="entry name" value="DNA_ligase"/>
</dbReference>
<dbReference type="CDD" id="cd00114">
    <property type="entry name" value="LIGANc"/>
    <property type="match status" value="1"/>
</dbReference>
<evidence type="ECO:0000256" key="6">
    <source>
        <dbReference type="ARBA" id="ARBA00022723"/>
    </source>
</evidence>
<evidence type="ECO:0000256" key="2">
    <source>
        <dbReference type="ARBA" id="ARBA00012722"/>
    </source>
</evidence>
<feature type="binding site" evidence="14">
    <location>
        <position position="315"/>
    </location>
    <ligand>
        <name>NAD(+)</name>
        <dbReference type="ChEBI" id="CHEBI:57540"/>
    </ligand>
</feature>
<dbReference type="InterPro" id="IPR036420">
    <property type="entry name" value="BRCT_dom_sf"/>
</dbReference>
<dbReference type="Pfam" id="PF00533">
    <property type="entry name" value="BRCT"/>
    <property type="match status" value="1"/>
</dbReference>
<dbReference type="GO" id="GO:0003911">
    <property type="term" value="F:DNA ligase (NAD+) activity"/>
    <property type="evidence" value="ECO:0007669"/>
    <property type="project" value="UniProtKB-UniRule"/>
</dbReference>
<feature type="binding site" evidence="14">
    <location>
        <begin position="85"/>
        <end position="86"/>
    </location>
    <ligand>
        <name>NAD(+)</name>
        <dbReference type="ChEBI" id="CHEBI:57540"/>
    </ligand>
</feature>
<dbReference type="FunCoup" id="A0A146GC48">
    <property type="interactions" value="399"/>
</dbReference>
<dbReference type="Pfam" id="PF12826">
    <property type="entry name" value="HHH_2"/>
    <property type="match status" value="1"/>
</dbReference>
<keyword evidence="6 14" id="KW-0479">Metal-binding</keyword>
<dbReference type="SUPFAM" id="SSF47781">
    <property type="entry name" value="RuvA domain 2-like"/>
    <property type="match status" value="1"/>
</dbReference>
<dbReference type="FunFam" id="2.40.50.140:FF:000012">
    <property type="entry name" value="DNA ligase"/>
    <property type="match status" value="1"/>
</dbReference>
<comment type="catalytic activity">
    <reaction evidence="12 14 15">
        <text>NAD(+) + (deoxyribonucleotide)n-3'-hydroxyl + 5'-phospho-(deoxyribonucleotide)m = (deoxyribonucleotide)n+m + AMP + beta-nicotinamide D-nucleotide.</text>
        <dbReference type="EC" id="6.5.1.2"/>
    </reaction>
</comment>
<dbReference type="Gene3D" id="1.10.287.610">
    <property type="entry name" value="Helix hairpin bin"/>
    <property type="match status" value="1"/>
</dbReference>
<feature type="binding site" evidence="14">
    <location>
        <position position="432"/>
    </location>
    <ligand>
        <name>Zn(2+)</name>
        <dbReference type="ChEBI" id="CHEBI:29105"/>
    </ligand>
</feature>
<dbReference type="Gene3D" id="3.40.50.10190">
    <property type="entry name" value="BRCT domain"/>
    <property type="match status" value="1"/>
</dbReference>
<keyword evidence="8 14" id="KW-0862">Zinc</keyword>
<dbReference type="InterPro" id="IPR013839">
    <property type="entry name" value="DNAligase_adenylation"/>
</dbReference>
<dbReference type="InterPro" id="IPR013840">
    <property type="entry name" value="DNAligase_N"/>
</dbReference>
<comment type="similarity">
    <text evidence="13 14">Belongs to the NAD-dependent DNA ligase family. LigA subfamily.</text>
</comment>
<dbReference type="RefSeq" id="WP_075080378.1">
    <property type="nucleotide sequence ID" value="NZ_BDCO01000002.1"/>
</dbReference>
<evidence type="ECO:0000256" key="9">
    <source>
        <dbReference type="ARBA" id="ARBA00022842"/>
    </source>
</evidence>
<evidence type="ECO:0000256" key="10">
    <source>
        <dbReference type="ARBA" id="ARBA00023027"/>
    </source>
</evidence>
<feature type="binding site" evidence="14">
    <location>
        <position position="427"/>
    </location>
    <ligand>
        <name>Zn(2+)</name>
        <dbReference type="ChEBI" id="CHEBI:29105"/>
    </ligand>
</feature>
<dbReference type="FunFam" id="1.10.150.20:FF:000007">
    <property type="entry name" value="DNA ligase"/>
    <property type="match status" value="1"/>
</dbReference>
<dbReference type="EC" id="6.5.1.2" evidence="2 14"/>
<proteinExistence type="inferred from homology"/>
<feature type="domain" description="BRCT" evidence="16">
    <location>
        <begin position="592"/>
        <end position="672"/>
    </location>
</feature>
<dbReference type="InterPro" id="IPR012340">
    <property type="entry name" value="NA-bd_OB-fold"/>
</dbReference>
<protein>
    <recommendedName>
        <fullName evidence="3 14">DNA ligase</fullName>
        <ecNumber evidence="2 14">6.5.1.2</ecNumber>
    </recommendedName>
    <alternativeName>
        <fullName evidence="14">Polydeoxyribonucleotide synthase [NAD(+)]</fullName>
    </alternativeName>
</protein>
<dbReference type="PANTHER" id="PTHR23389:SF9">
    <property type="entry name" value="DNA LIGASE"/>
    <property type="match status" value="1"/>
</dbReference>
<comment type="function">
    <text evidence="1 14">DNA ligase that catalyzes the formation of phosphodiester linkages between 5'-phosphoryl and 3'-hydroxyl groups in double-stranded DNA using NAD as a coenzyme and as the energy source for the reaction. It is essential for DNA replication and repair of damaged DNA.</text>
</comment>
<feature type="binding site" evidence="14">
    <location>
        <position position="291"/>
    </location>
    <ligand>
        <name>NAD(+)</name>
        <dbReference type="ChEBI" id="CHEBI:57540"/>
    </ligand>
</feature>
<dbReference type="PIRSF" id="PIRSF001604">
    <property type="entry name" value="LigA"/>
    <property type="match status" value="1"/>
</dbReference>
<keyword evidence="7 14" id="KW-0227">DNA damage</keyword>
<dbReference type="PROSITE" id="PS01055">
    <property type="entry name" value="DNA_LIGASE_N1"/>
    <property type="match status" value="1"/>
</dbReference>
<evidence type="ECO:0000256" key="3">
    <source>
        <dbReference type="ARBA" id="ARBA00013308"/>
    </source>
</evidence>
<dbReference type="SUPFAM" id="SSF52113">
    <property type="entry name" value="BRCT domain"/>
    <property type="match status" value="1"/>
</dbReference>
<dbReference type="SUPFAM" id="SSF56091">
    <property type="entry name" value="DNA ligase/mRNA capping enzyme, catalytic domain"/>
    <property type="match status" value="1"/>
</dbReference>
<dbReference type="Pfam" id="PF03119">
    <property type="entry name" value="DNA_ligase_ZBD"/>
    <property type="match status" value="1"/>
</dbReference>
<dbReference type="FunFam" id="1.10.150.20:FF:000006">
    <property type="entry name" value="DNA ligase"/>
    <property type="match status" value="1"/>
</dbReference>
<dbReference type="InterPro" id="IPR001357">
    <property type="entry name" value="BRCT_dom"/>
</dbReference>
<evidence type="ECO:0000256" key="13">
    <source>
        <dbReference type="ARBA" id="ARBA00060881"/>
    </source>
</evidence>
<feature type="binding site" evidence="14">
    <location>
        <position position="175"/>
    </location>
    <ligand>
        <name>NAD(+)</name>
        <dbReference type="ChEBI" id="CHEBI:57540"/>
    </ligand>
</feature>
<dbReference type="NCBIfam" id="TIGR00575">
    <property type="entry name" value="dnlj"/>
    <property type="match status" value="1"/>
</dbReference>
<dbReference type="GO" id="GO:0005829">
    <property type="term" value="C:cytosol"/>
    <property type="evidence" value="ECO:0007669"/>
    <property type="project" value="TreeGrafter"/>
</dbReference>
<evidence type="ECO:0000256" key="11">
    <source>
        <dbReference type="ARBA" id="ARBA00023204"/>
    </source>
</evidence>
<name>A0A146GC48_TERSA</name>
<evidence type="ECO:0000256" key="12">
    <source>
        <dbReference type="ARBA" id="ARBA00034005"/>
    </source>
</evidence>
<keyword evidence="9 14" id="KW-0460">Magnesium</keyword>
<dbReference type="OrthoDB" id="9759736at2"/>
<dbReference type="AlphaFoldDB" id="A0A146GC48"/>
<dbReference type="InterPro" id="IPR004149">
    <property type="entry name" value="Znf_DNAligase_C4"/>
</dbReference>
<comment type="cofactor">
    <cofactor evidence="14">
        <name>Mg(2+)</name>
        <dbReference type="ChEBI" id="CHEBI:18420"/>
    </cofactor>
    <cofactor evidence="14">
        <name>Mn(2+)</name>
        <dbReference type="ChEBI" id="CHEBI:29035"/>
    </cofactor>
</comment>
<keyword evidence="10 14" id="KW-0520">NAD</keyword>
<dbReference type="FunFam" id="3.30.470.30:FF:000001">
    <property type="entry name" value="DNA ligase"/>
    <property type="match status" value="1"/>
</dbReference>
<dbReference type="CDD" id="cd17748">
    <property type="entry name" value="BRCT_DNA_ligase_like"/>
    <property type="match status" value="1"/>
</dbReference>
<dbReference type="SMART" id="SM00292">
    <property type="entry name" value="BRCT"/>
    <property type="match status" value="1"/>
</dbReference>
<evidence type="ECO:0000259" key="16">
    <source>
        <dbReference type="PROSITE" id="PS50172"/>
    </source>
</evidence>
<dbReference type="InterPro" id="IPR041663">
    <property type="entry name" value="DisA/LigA_HHH"/>
</dbReference>
<dbReference type="PROSITE" id="PS01056">
    <property type="entry name" value="DNA_LIGASE_N2"/>
    <property type="match status" value="1"/>
</dbReference>
<dbReference type="GO" id="GO:0046872">
    <property type="term" value="F:metal ion binding"/>
    <property type="evidence" value="ECO:0007669"/>
    <property type="project" value="UniProtKB-KW"/>
</dbReference>
<evidence type="ECO:0000256" key="1">
    <source>
        <dbReference type="ARBA" id="ARBA00004067"/>
    </source>
</evidence>
<dbReference type="Pfam" id="PF22745">
    <property type="entry name" value="Nlig-Ia"/>
    <property type="match status" value="1"/>
</dbReference>
<evidence type="ECO:0000256" key="4">
    <source>
        <dbReference type="ARBA" id="ARBA00022598"/>
    </source>
</evidence>